<keyword evidence="3" id="KW-1185">Reference proteome</keyword>
<evidence type="ECO:0000313" key="3">
    <source>
        <dbReference type="Proteomes" id="UP001177670"/>
    </source>
</evidence>
<protein>
    <submittedName>
        <fullName evidence="2">Uncharacterized protein</fullName>
    </submittedName>
</protein>
<dbReference type="AlphaFoldDB" id="A0AA40KS46"/>
<dbReference type="Gene3D" id="1.10.287.70">
    <property type="match status" value="1"/>
</dbReference>
<sequence length="224" mass="25768">MVKLFSQGVWHAILITYFLLSICSYLSHTIESKITQKKLDIDLNDHLFYNFGMICGQSKRKYISTSSGYFPSTVTKSSKLVELWLGLFSFLIRTAFSTLLIRYMTQTTVIPPFNDLTSLLDSTSYSILVLEDSLPHAFFQRRLWPEYEKAMDTKRCITFSSIEELYKRACSTDKLYAIYQGEDIKKARGVYICRLNPTGIALQNAWIVSGISKTFEHKRSIDIG</sequence>
<name>A0AA40KS46_9HYME</name>
<gene>
    <name evidence="2" type="ORF">K0M31_018874</name>
</gene>
<proteinExistence type="predicted"/>
<evidence type="ECO:0000256" key="1">
    <source>
        <dbReference type="SAM" id="Phobius"/>
    </source>
</evidence>
<comment type="caution">
    <text evidence="2">The sequence shown here is derived from an EMBL/GenBank/DDBJ whole genome shotgun (WGS) entry which is preliminary data.</text>
</comment>
<organism evidence="2 3">
    <name type="scientific">Melipona bicolor</name>
    <dbReference type="NCBI Taxonomy" id="60889"/>
    <lineage>
        <taxon>Eukaryota</taxon>
        <taxon>Metazoa</taxon>
        <taxon>Ecdysozoa</taxon>
        <taxon>Arthropoda</taxon>
        <taxon>Hexapoda</taxon>
        <taxon>Insecta</taxon>
        <taxon>Pterygota</taxon>
        <taxon>Neoptera</taxon>
        <taxon>Endopterygota</taxon>
        <taxon>Hymenoptera</taxon>
        <taxon>Apocrita</taxon>
        <taxon>Aculeata</taxon>
        <taxon>Apoidea</taxon>
        <taxon>Anthophila</taxon>
        <taxon>Apidae</taxon>
        <taxon>Melipona</taxon>
    </lineage>
</organism>
<dbReference type="Proteomes" id="UP001177670">
    <property type="component" value="Unassembled WGS sequence"/>
</dbReference>
<feature type="transmembrane region" description="Helical" evidence="1">
    <location>
        <begin position="83"/>
        <end position="104"/>
    </location>
</feature>
<dbReference type="EMBL" id="JAHYIQ010000007">
    <property type="protein sequence ID" value="KAK1130765.1"/>
    <property type="molecule type" value="Genomic_DNA"/>
</dbReference>
<reference evidence="2" key="1">
    <citation type="submission" date="2021-10" db="EMBL/GenBank/DDBJ databases">
        <title>Melipona bicolor Genome sequencing and assembly.</title>
        <authorList>
            <person name="Araujo N.S."/>
            <person name="Arias M.C."/>
        </authorList>
    </citation>
    <scope>NUCLEOTIDE SEQUENCE</scope>
    <source>
        <strain evidence="2">USP_2M_L1-L4_2017</strain>
        <tissue evidence="2">Whole body</tissue>
    </source>
</reference>
<keyword evidence="1" id="KW-1133">Transmembrane helix</keyword>
<keyword evidence="1" id="KW-0812">Transmembrane</keyword>
<accession>A0AA40KS46</accession>
<keyword evidence="1" id="KW-0472">Membrane</keyword>
<feature type="transmembrane region" description="Helical" evidence="1">
    <location>
        <begin position="12"/>
        <end position="30"/>
    </location>
</feature>
<evidence type="ECO:0000313" key="2">
    <source>
        <dbReference type="EMBL" id="KAK1130765.1"/>
    </source>
</evidence>